<dbReference type="EMBL" id="LDZF01000042">
    <property type="protein sequence ID" value="KMK09396.1"/>
    <property type="molecule type" value="Genomic_DNA"/>
</dbReference>
<comment type="caution">
    <text evidence="2">The sequence shown here is derived from an EMBL/GenBank/DDBJ whole genome shotgun (WGS) entry which is preliminary data.</text>
</comment>
<evidence type="ECO:0000313" key="2">
    <source>
        <dbReference type="EMBL" id="KMK09396.1"/>
    </source>
</evidence>
<keyword evidence="1" id="KW-0812">Transmembrane</keyword>
<keyword evidence="1" id="KW-1133">Transmembrane helix</keyword>
<reference evidence="2 3" key="1">
    <citation type="submission" date="2015-05" db="EMBL/GenBank/DDBJ databases">
        <title>Genome sequences of Pluralibacter gergoviae.</title>
        <authorList>
            <person name="Greninger A.L."/>
            <person name="Miller S."/>
        </authorList>
    </citation>
    <scope>NUCLEOTIDE SEQUENCE [LARGE SCALE GENOMIC DNA]</scope>
    <source>
        <strain evidence="2 3">JS81F13</strain>
    </source>
</reference>
<proteinExistence type="predicted"/>
<feature type="transmembrane region" description="Helical" evidence="1">
    <location>
        <begin position="6"/>
        <end position="27"/>
    </location>
</feature>
<protein>
    <submittedName>
        <fullName evidence="2">Uncharacterized protein</fullName>
    </submittedName>
</protein>
<dbReference type="AlphaFoldDB" id="A0A0J5KP85"/>
<dbReference type="Proteomes" id="UP000036196">
    <property type="component" value="Unassembled WGS sequence"/>
</dbReference>
<gene>
    <name evidence="2" type="ORF">ABW06_24180</name>
</gene>
<feature type="transmembrane region" description="Helical" evidence="1">
    <location>
        <begin position="39"/>
        <end position="58"/>
    </location>
</feature>
<dbReference type="PATRIC" id="fig|61647.15.peg.4041"/>
<accession>A0A0J5KP85</accession>
<evidence type="ECO:0000256" key="1">
    <source>
        <dbReference type="SAM" id="Phobius"/>
    </source>
</evidence>
<evidence type="ECO:0000313" key="3">
    <source>
        <dbReference type="Proteomes" id="UP000036196"/>
    </source>
</evidence>
<sequence length="59" mass="6101">MSGALAQPVLTHGLDIGIALFAGSMIAERLVQKLQTHTFELLIDAVLVAGAVGMILALT</sequence>
<keyword evidence="3" id="KW-1185">Reference proteome</keyword>
<name>A0A0J5KP85_PLUGE</name>
<organism evidence="2 3">
    <name type="scientific">Pluralibacter gergoviae</name>
    <name type="common">Enterobacter gergoviae</name>
    <dbReference type="NCBI Taxonomy" id="61647"/>
    <lineage>
        <taxon>Bacteria</taxon>
        <taxon>Pseudomonadati</taxon>
        <taxon>Pseudomonadota</taxon>
        <taxon>Gammaproteobacteria</taxon>
        <taxon>Enterobacterales</taxon>
        <taxon>Enterobacteriaceae</taxon>
        <taxon>Pluralibacter</taxon>
    </lineage>
</organism>
<keyword evidence="1" id="KW-0472">Membrane</keyword>